<dbReference type="EMBL" id="POWF01000008">
    <property type="protein sequence ID" value="PNQ72412.1"/>
    <property type="molecule type" value="Genomic_DNA"/>
</dbReference>
<evidence type="ECO:0000313" key="4">
    <source>
        <dbReference type="Proteomes" id="UP000236641"/>
    </source>
</evidence>
<dbReference type="GO" id="GO:0046872">
    <property type="term" value="F:metal ion binding"/>
    <property type="evidence" value="ECO:0007669"/>
    <property type="project" value="InterPro"/>
</dbReference>
<gene>
    <name evidence="3" type="ORF">C1T31_11495</name>
</gene>
<organism evidence="3 4">
    <name type="scientific">Hanstruepera neustonica</name>
    <dbReference type="NCBI Taxonomy" id="1445657"/>
    <lineage>
        <taxon>Bacteria</taxon>
        <taxon>Pseudomonadati</taxon>
        <taxon>Bacteroidota</taxon>
        <taxon>Flavobacteriia</taxon>
        <taxon>Flavobacteriales</taxon>
        <taxon>Flavobacteriaceae</taxon>
        <taxon>Hanstruepera</taxon>
    </lineage>
</organism>
<evidence type="ECO:0000313" key="3">
    <source>
        <dbReference type="EMBL" id="PNQ72412.1"/>
    </source>
</evidence>
<sequence>MKNLLVVCICFMTILSLTNCANDDNITRIESSLVYKVYELNTISDPSVTGYARFVKNEDLSVTIELNLSGLLADQMHPAHIHYNTAAETGAIALTLGTVNSNTGRSEVTITELDDGTPITYEELLDFDGYINVHLSSTNLDILVAQADIGQNELIGVTKTYALLQFDNSEISGSAKFSQRKNGEALATIQLTNAIDGEMHPSHIHRNTALETGEIALTFNPIDGNTGISYTNINQLDDATPFMYENIADFDGYINVHLSETDNSIVSQGDIGRNELTGESVVYDLNEVDVPDISGTASFFRRQNGEALAIIELMNTPVDGMHPGHIHENDAATTGPIMFTFNDVDGSTGISQTNVIQLDDGTPFGYDDVLEVNGYINIHLSASDLNTLVAQGNIGVND</sequence>
<keyword evidence="4" id="KW-1185">Reference proteome</keyword>
<proteinExistence type="inferred from homology"/>
<evidence type="ECO:0008006" key="5">
    <source>
        <dbReference type="Google" id="ProtNLM"/>
    </source>
</evidence>
<dbReference type="GO" id="GO:0006801">
    <property type="term" value="P:superoxide metabolic process"/>
    <property type="evidence" value="ECO:0007669"/>
    <property type="project" value="InterPro"/>
</dbReference>
<dbReference type="OrthoDB" id="1451403at2"/>
<keyword evidence="2" id="KW-0732">Signal</keyword>
<comment type="caution">
    <text evidence="3">The sequence shown here is derived from an EMBL/GenBank/DDBJ whole genome shotgun (WGS) entry which is preliminary data.</text>
</comment>
<dbReference type="InterPro" id="IPR036423">
    <property type="entry name" value="SOD-like_Cu/Zn_dom_sf"/>
</dbReference>
<protein>
    <recommendedName>
        <fullName evidence="5">CHRD domain-containing protein</fullName>
    </recommendedName>
</protein>
<evidence type="ECO:0000256" key="2">
    <source>
        <dbReference type="SAM" id="SignalP"/>
    </source>
</evidence>
<dbReference type="AlphaFoldDB" id="A0A2K1DWK7"/>
<dbReference type="RefSeq" id="WP_103052656.1">
    <property type="nucleotide sequence ID" value="NZ_POWF01000008.1"/>
</dbReference>
<feature type="chain" id="PRO_5014405952" description="CHRD domain-containing protein" evidence="2">
    <location>
        <begin position="22"/>
        <end position="398"/>
    </location>
</feature>
<reference evidence="3 4" key="1">
    <citation type="submission" date="2018-01" db="EMBL/GenBank/DDBJ databases">
        <title>The draft genome of Hanstruepera neustonica JCM19743.</title>
        <authorList>
            <person name="He R.-H."/>
            <person name="Du Z.-J."/>
        </authorList>
    </citation>
    <scope>NUCLEOTIDE SEQUENCE [LARGE SCALE GENOMIC DNA]</scope>
    <source>
        <strain evidence="3 4">JCM19743</strain>
    </source>
</reference>
<evidence type="ECO:0000256" key="1">
    <source>
        <dbReference type="ARBA" id="ARBA00010457"/>
    </source>
</evidence>
<dbReference type="SUPFAM" id="SSF49329">
    <property type="entry name" value="Cu,Zn superoxide dismutase-like"/>
    <property type="match status" value="3"/>
</dbReference>
<dbReference type="Proteomes" id="UP000236641">
    <property type="component" value="Unassembled WGS sequence"/>
</dbReference>
<comment type="similarity">
    <text evidence="1">Belongs to the Cu-Zn superoxide dismutase family.</text>
</comment>
<accession>A0A2K1DWK7</accession>
<name>A0A2K1DWK7_9FLAO</name>
<feature type="signal peptide" evidence="2">
    <location>
        <begin position="1"/>
        <end position="21"/>
    </location>
</feature>